<dbReference type="SMART" id="SM00280">
    <property type="entry name" value="KAZAL"/>
    <property type="match status" value="1"/>
</dbReference>
<evidence type="ECO:0000256" key="7">
    <source>
        <dbReference type="SAM" id="SignalP"/>
    </source>
</evidence>
<feature type="region of interest" description="Disordered" evidence="6">
    <location>
        <begin position="205"/>
        <end position="227"/>
    </location>
</feature>
<dbReference type="Proteomes" id="UP000472277">
    <property type="component" value="Chromosome 25"/>
</dbReference>
<dbReference type="GeneTree" id="ENSGT00530000063555"/>
<feature type="signal peptide" evidence="7">
    <location>
        <begin position="1"/>
        <end position="23"/>
    </location>
</feature>
<dbReference type="InterPro" id="IPR036179">
    <property type="entry name" value="Ig-like_dom_sf"/>
</dbReference>
<evidence type="ECO:0000256" key="6">
    <source>
        <dbReference type="SAM" id="MobiDB-lite"/>
    </source>
</evidence>
<dbReference type="GeneID" id="115162444"/>
<dbReference type="Gene3D" id="3.30.60.30">
    <property type="match status" value="1"/>
</dbReference>
<dbReference type="InterPro" id="IPR013783">
    <property type="entry name" value="Ig-like_fold"/>
</dbReference>
<dbReference type="OrthoDB" id="10029006at2759"/>
<dbReference type="Gene3D" id="4.10.40.20">
    <property type="match status" value="1"/>
</dbReference>
<protein>
    <submittedName>
        <fullName evidence="11">Kazal-type serine protease inhibitor domain-containing protein 1-like</fullName>
    </submittedName>
</protein>
<evidence type="ECO:0000256" key="1">
    <source>
        <dbReference type="ARBA" id="ARBA00004613"/>
    </source>
</evidence>
<dbReference type="InParanoid" id="A0A674EW05"/>
<comment type="subcellular location">
    <subcellularLocation>
        <location evidence="1">Secreted</location>
    </subcellularLocation>
</comment>
<feature type="chain" id="PRO_5025554564" evidence="7">
    <location>
        <begin position="24"/>
        <end position="311"/>
    </location>
</feature>
<dbReference type="InterPro" id="IPR011390">
    <property type="entry name" value="IGFBP_rP_mac25"/>
</dbReference>
<dbReference type="Pfam" id="PF07648">
    <property type="entry name" value="Kazal_2"/>
    <property type="match status" value="1"/>
</dbReference>
<dbReference type="SUPFAM" id="SSF57184">
    <property type="entry name" value="Growth factor receptor domain"/>
    <property type="match status" value="1"/>
</dbReference>
<dbReference type="KEGG" id="stru:115162444"/>
<dbReference type="GO" id="GO:0005615">
    <property type="term" value="C:extracellular space"/>
    <property type="evidence" value="ECO:0007669"/>
    <property type="project" value="TreeGrafter"/>
</dbReference>
<dbReference type="SUPFAM" id="SSF48726">
    <property type="entry name" value="Immunoglobulin"/>
    <property type="match status" value="1"/>
</dbReference>
<dbReference type="PROSITE" id="PS50835">
    <property type="entry name" value="IG_LIKE"/>
    <property type="match status" value="1"/>
</dbReference>
<dbReference type="InterPro" id="IPR007110">
    <property type="entry name" value="Ig-like_dom"/>
</dbReference>
<keyword evidence="4" id="KW-1015">Disulfide bond</keyword>
<dbReference type="FunFam" id="2.60.40.10:FF:000032">
    <property type="entry name" value="palladin isoform X1"/>
    <property type="match status" value="1"/>
</dbReference>
<dbReference type="Gene3D" id="2.60.40.10">
    <property type="entry name" value="Immunoglobulins"/>
    <property type="match status" value="1"/>
</dbReference>
<dbReference type="AlphaFoldDB" id="A0A674EW05"/>
<dbReference type="Pfam" id="PF00219">
    <property type="entry name" value="IGFBP"/>
    <property type="match status" value="1"/>
</dbReference>
<dbReference type="OMA" id="CHTKNKH"/>
<feature type="compositionally biased region" description="Acidic residues" evidence="6">
    <location>
        <begin position="283"/>
        <end position="303"/>
    </location>
</feature>
<gene>
    <name evidence="11" type="primary">LOC115162444</name>
</gene>
<keyword evidence="3 7" id="KW-0732">Signal</keyword>
<sequence length="311" mass="34007">MAWAGVWLCMCVGVSVSVHLTLGVPPQHRGWLRLWEEGEGCGECERERCPLAPSNCPAGQVQDSCGCCEQCGNVEGQQCDPDGAQEFYGRCGEGLVCQRRTRRGRRGRGRGEPEPKCVCEAQGSVCGSDGRTYPNLCQLREAASRKGTTLRLTGQGPCYSAPRISRAPRDLSNYTGNDIVFGCEVSAFPLPNLSWRKKGSDNFLPGDDPHISVQTPPSLSSSQARGGPQRYTVSTWLQIQNLHLSDAGIYSCISHNALGETSASARLTVLRQELRVLKGRLNEEEDEEEYYYDDTEEGSDDGQTESGDYLG</sequence>
<evidence type="ECO:0000256" key="4">
    <source>
        <dbReference type="ARBA" id="ARBA00023157"/>
    </source>
</evidence>
<keyword evidence="2" id="KW-0964">Secreted</keyword>
<dbReference type="InterPro" id="IPR000867">
    <property type="entry name" value="IGFBP-like"/>
</dbReference>
<evidence type="ECO:0000313" key="12">
    <source>
        <dbReference type="Proteomes" id="UP000472277"/>
    </source>
</evidence>
<feature type="domain" description="Ig-like" evidence="8">
    <location>
        <begin position="162"/>
        <end position="268"/>
    </location>
</feature>
<dbReference type="InterPro" id="IPR003598">
    <property type="entry name" value="Ig_sub2"/>
</dbReference>
<dbReference type="GO" id="GO:0005520">
    <property type="term" value="F:insulin-like growth factor binding"/>
    <property type="evidence" value="ECO:0007669"/>
    <property type="project" value="InterPro"/>
</dbReference>
<dbReference type="Pfam" id="PF07679">
    <property type="entry name" value="I-set"/>
    <property type="match status" value="1"/>
</dbReference>
<dbReference type="InterPro" id="IPR002350">
    <property type="entry name" value="Kazal_dom"/>
</dbReference>
<dbReference type="SMART" id="SM00409">
    <property type="entry name" value="IG"/>
    <property type="match status" value="1"/>
</dbReference>
<dbReference type="GO" id="GO:0009966">
    <property type="term" value="P:regulation of signal transduction"/>
    <property type="evidence" value="ECO:0007669"/>
    <property type="project" value="TreeGrafter"/>
</dbReference>
<feature type="domain" description="Kazal-like" evidence="10">
    <location>
        <begin position="92"/>
        <end position="160"/>
    </location>
</feature>
<dbReference type="Ensembl" id="ENSSTUT00000119887.1">
    <property type="protein sequence ID" value="ENSSTUP00000111989.1"/>
    <property type="gene ID" value="ENSSTUG00000049573.1"/>
</dbReference>
<accession>A0A674EW05</accession>
<evidence type="ECO:0000256" key="3">
    <source>
        <dbReference type="ARBA" id="ARBA00022729"/>
    </source>
</evidence>
<keyword evidence="5" id="KW-0393">Immunoglobulin domain</keyword>
<feature type="compositionally biased region" description="Polar residues" evidence="6">
    <location>
        <begin position="212"/>
        <end position="224"/>
    </location>
</feature>
<evidence type="ECO:0000256" key="5">
    <source>
        <dbReference type="ARBA" id="ARBA00023319"/>
    </source>
</evidence>
<dbReference type="PROSITE" id="PS51323">
    <property type="entry name" value="IGFBP_N_2"/>
    <property type="match status" value="1"/>
</dbReference>
<dbReference type="PANTHER" id="PTHR14186">
    <property type="entry name" value="INSULIN-LIKE GROWTH FACTOR BINDING PROTEIN-RELATED"/>
    <property type="match status" value="1"/>
</dbReference>
<organism evidence="11 12">
    <name type="scientific">Salmo trutta</name>
    <name type="common">Brown trout</name>
    <dbReference type="NCBI Taxonomy" id="8032"/>
    <lineage>
        <taxon>Eukaryota</taxon>
        <taxon>Metazoa</taxon>
        <taxon>Chordata</taxon>
        <taxon>Craniata</taxon>
        <taxon>Vertebrata</taxon>
        <taxon>Euteleostomi</taxon>
        <taxon>Actinopterygii</taxon>
        <taxon>Neopterygii</taxon>
        <taxon>Teleostei</taxon>
        <taxon>Protacanthopterygii</taxon>
        <taxon>Salmoniformes</taxon>
        <taxon>Salmonidae</taxon>
        <taxon>Salmoninae</taxon>
        <taxon>Salmo</taxon>
    </lineage>
</organism>
<dbReference type="InterPro" id="IPR009030">
    <property type="entry name" value="Growth_fac_rcpt_cys_sf"/>
</dbReference>
<dbReference type="RefSeq" id="XP_029569610.1">
    <property type="nucleotide sequence ID" value="XM_029713750.1"/>
</dbReference>
<reference evidence="11" key="2">
    <citation type="submission" date="2025-09" db="UniProtKB">
        <authorList>
            <consortium name="Ensembl"/>
        </authorList>
    </citation>
    <scope>IDENTIFICATION</scope>
</reference>
<feature type="domain" description="IGFBP N-terminal" evidence="9">
    <location>
        <begin position="37"/>
        <end position="120"/>
    </location>
</feature>
<proteinExistence type="predicted"/>
<dbReference type="PROSITE" id="PS51465">
    <property type="entry name" value="KAZAL_2"/>
    <property type="match status" value="1"/>
</dbReference>
<evidence type="ECO:0000259" key="8">
    <source>
        <dbReference type="PROSITE" id="PS50835"/>
    </source>
</evidence>
<dbReference type="SUPFAM" id="SSF100895">
    <property type="entry name" value="Kazal-type serine protease inhibitors"/>
    <property type="match status" value="1"/>
</dbReference>
<dbReference type="InterPro" id="IPR003599">
    <property type="entry name" value="Ig_sub"/>
</dbReference>
<evidence type="ECO:0000313" key="11">
    <source>
        <dbReference type="Ensembl" id="ENSSTUP00000111989.1"/>
    </source>
</evidence>
<dbReference type="InterPro" id="IPR036058">
    <property type="entry name" value="Kazal_dom_sf"/>
</dbReference>
<dbReference type="CDD" id="cd00104">
    <property type="entry name" value="KAZAL_FS"/>
    <property type="match status" value="1"/>
</dbReference>
<dbReference type="InterPro" id="IPR013098">
    <property type="entry name" value="Ig_I-set"/>
</dbReference>
<dbReference type="PANTHER" id="PTHR14186:SF14">
    <property type="entry name" value="KAZAL-TYPE SERINE PROTEASE INHIBITOR DOMAIN-CONTAINING PROTEIN 1"/>
    <property type="match status" value="1"/>
</dbReference>
<evidence type="ECO:0000259" key="10">
    <source>
        <dbReference type="PROSITE" id="PS51465"/>
    </source>
</evidence>
<dbReference type="SMART" id="SM00408">
    <property type="entry name" value="IGc2"/>
    <property type="match status" value="1"/>
</dbReference>
<keyword evidence="12" id="KW-1185">Reference proteome</keyword>
<dbReference type="GO" id="GO:0001558">
    <property type="term" value="P:regulation of cell growth"/>
    <property type="evidence" value="ECO:0007669"/>
    <property type="project" value="InterPro"/>
</dbReference>
<reference evidence="11" key="1">
    <citation type="submission" date="2025-08" db="UniProtKB">
        <authorList>
            <consortium name="Ensembl"/>
        </authorList>
    </citation>
    <scope>IDENTIFICATION</scope>
</reference>
<name>A0A674EW05_SALTR</name>
<feature type="region of interest" description="Disordered" evidence="6">
    <location>
        <begin position="282"/>
        <end position="311"/>
    </location>
</feature>
<evidence type="ECO:0000259" key="9">
    <source>
        <dbReference type="PROSITE" id="PS51323"/>
    </source>
</evidence>
<evidence type="ECO:0000256" key="2">
    <source>
        <dbReference type="ARBA" id="ARBA00022525"/>
    </source>
</evidence>